<feature type="transmembrane region" description="Helical" evidence="2">
    <location>
        <begin position="50"/>
        <end position="69"/>
    </location>
</feature>
<dbReference type="EMBL" id="JARTFS010000002">
    <property type="protein sequence ID" value="MED4400281.1"/>
    <property type="molecule type" value="Genomic_DNA"/>
</dbReference>
<comment type="caution">
    <text evidence="3">The sequence shown here is derived from an EMBL/GenBank/DDBJ whole genome shotgun (WGS) entry which is preliminary data.</text>
</comment>
<feature type="transmembrane region" description="Helical" evidence="2">
    <location>
        <begin position="190"/>
        <end position="210"/>
    </location>
</feature>
<reference evidence="3 4" key="1">
    <citation type="submission" date="2023-03" db="EMBL/GenBank/DDBJ databases">
        <title>Bacillus Genome Sequencing.</title>
        <authorList>
            <person name="Dunlap C."/>
        </authorList>
    </citation>
    <scope>NUCLEOTIDE SEQUENCE [LARGE SCALE GENOMIC DNA]</scope>
    <source>
        <strain evidence="3 4">NRS-1717</strain>
    </source>
</reference>
<dbReference type="Proteomes" id="UP001342826">
    <property type="component" value="Unassembled WGS sequence"/>
</dbReference>
<dbReference type="RefSeq" id="WP_328014851.1">
    <property type="nucleotide sequence ID" value="NZ_JARTFS010000002.1"/>
</dbReference>
<keyword evidence="2" id="KW-0812">Transmembrane</keyword>
<sequence>MIKWKRLLVGASIFYPISWVIQSLAGIPIFDLYNEVLYVAYEVIYEWWDWILISIATFMSSKNIIEVKYETMELIRRNRFFSEIERWANTPYVPPILFFYLINPPQSVSSKIEKTIDNRFYQMIINFFRDRIYINAEYQSDTPYERLPLWRVIGIKELVKTILIYTIVFFWFSSVCFTDLSNWINGWERFTLPAVIYFSLYIAMKMQAYFDMTYAKMDRVLTQTFSQPEPLVRWRELFIDHHRGQTVLAAWEAEREKRQRYTDLYRNGFVPDTITHFTNPALAPYPYPYRELPTWIDDMDAHYQQKLLEWEKQKVVKNQMRKKKKNNGNIIDFQSKRKPS</sequence>
<evidence type="ECO:0000256" key="2">
    <source>
        <dbReference type="SAM" id="Phobius"/>
    </source>
</evidence>
<evidence type="ECO:0000256" key="1">
    <source>
        <dbReference type="SAM" id="MobiDB-lite"/>
    </source>
</evidence>
<proteinExistence type="predicted"/>
<feature type="region of interest" description="Disordered" evidence="1">
    <location>
        <begin position="319"/>
        <end position="340"/>
    </location>
</feature>
<gene>
    <name evidence="3" type="ORF">P9271_02770</name>
</gene>
<evidence type="ECO:0000313" key="4">
    <source>
        <dbReference type="Proteomes" id="UP001342826"/>
    </source>
</evidence>
<keyword evidence="2" id="KW-0472">Membrane</keyword>
<evidence type="ECO:0000313" key="3">
    <source>
        <dbReference type="EMBL" id="MED4400281.1"/>
    </source>
</evidence>
<feature type="transmembrane region" description="Helical" evidence="2">
    <location>
        <begin position="7"/>
        <end position="30"/>
    </location>
</feature>
<feature type="transmembrane region" description="Helical" evidence="2">
    <location>
        <begin position="162"/>
        <end position="184"/>
    </location>
</feature>
<name>A0ABU6NT08_9BACI</name>
<keyword evidence="4" id="KW-1185">Reference proteome</keyword>
<protein>
    <submittedName>
        <fullName evidence="3">Uncharacterized protein</fullName>
    </submittedName>
</protein>
<keyword evidence="2" id="KW-1133">Transmembrane helix</keyword>
<accession>A0ABU6NT08</accession>
<organism evidence="3 4">
    <name type="scientific">Metabacillus fastidiosus</name>
    <dbReference type="NCBI Taxonomy" id="1458"/>
    <lineage>
        <taxon>Bacteria</taxon>
        <taxon>Bacillati</taxon>
        <taxon>Bacillota</taxon>
        <taxon>Bacilli</taxon>
        <taxon>Bacillales</taxon>
        <taxon>Bacillaceae</taxon>
        <taxon>Metabacillus</taxon>
    </lineage>
</organism>